<name>W3WQ50_PESFW</name>
<protein>
    <submittedName>
        <fullName evidence="1">Uncharacterized protein</fullName>
    </submittedName>
</protein>
<dbReference type="RefSeq" id="XP_007840508.1">
    <property type="nucleotide sequence ID" value="XM_007842317.1"/>
</dbReference>
<organism evidence="1 2">
    <name type="scientific">Pestalotiopsis fici (strain W106-1 / CGMCC3.15140)</name>
    <dbReference type="NCBI Taxonomy" id="1229662"/>
    <lineage>
        <taxon>Eukaryota</taxon>
        <taxon>Fungi</taxon>
        <taxon>Dikarya</taxon>
        <taxon>Ascomycota</taxon>
        <taxon>Pezizomycotina</taxon>
        <taxon>Sordariomycetes</taxon>
        <taxon>Xylariomycetidae</taxon>
        <taxon>Amphisphaeriales</taxon>
        <taxon>Sporocadaceae</taxon>
        <taxon>Pestalotiopsis</taxon>
    </lineage>
</organism>
<proteinExistence type="predicted"/>
<dbReference type="HOGENOM" id="CLU_1133919_0_0_1"/>
<evidence type="ECO:0000313" key="1">
    <source>
        <dbReference type="EMBL" id="ETS75252.1"/>
    </source>
</evidence>
<sequence length="245" mass="27858">MSGNDLGGKDLEVLTALVHQVQATIPPEYQRDDSFDTLRQQFIDNTFRYWNTSRMDNPKHDLVSEKVRKRKATEMPAGDTKAPVTPKKIKVAEGAIPSPSPSPKAQPVNSVRALKRKGAVAYCRPELADATINFRFIDGEGSYHLTRDIEFDGGKFTGDMRRNACFKWDCAQLQSLGTFNNDLVVFKFRRWLHVKYHYRGCMDDAPADVEFREVELQTPVWDACIETIKATHDNPPLPQTPFPRT</sequence>
<accession>W3WQ50</accession>
<evidence type="ECO:0000313" key="2">
    <source>
        <dbReference type="Proteomes" id="UP000030651"/>
    </source>
</evidence>
<dbReference type="AlphaFoldDB" id="W3WQ50"/>
<dbReference type="KEGG" id="pfy:PFICI_13736"/>
<dbReference type="GeneID" id="19278749"/>
<dbReference type="Proteomes" id="UP000030651">
    <property type="component" value="Unassembled WGS sequence"/>
</dbReference>
<dbReference type="EMBL" id="KI912119">
    <property type="protein sequence ID" value="ETS75252.1"/>
    <property type="molecule type" value="Genomic_DNA"/>
</dbReference>
<gene>
    <name evidence="1" type="ORF">PFICI_13736</name>
</gene>
<reference evidence="2" key="1">
    <citation type="journal article" date="2015" name="BMC Genomics">
        <title>Genomic and transcriptomic analysis of the endophytic fungus Pestalotiopsis fici reveals its lifestyle and high potential for synthesis of natural products.</title>
        <authorList>
            <person name="Wang X."/>
            <person name="Zhang X."/>
            <person name="Liu L."/>
            <person name="Xiang M."/>
            <person name="Wang W."/>
            <person name="Sun X."/>
            <person name="Che Y."/>
            <person name="Guo L."/>
            <person name="Liu G."/>
            <person name="Guo L."/>
            <person name="Wang C."/>
            <person name="Yin W.B."/>
            <person name="Stadler M."/>
            <person name="Zhang X."/>
            <person name="Liu X."/>
        </authorList>
    </citation>
    <scope>NUCLEOTIDE SEQUENCE [LARGE SCALE GENOMIC DNA]</scope>
    <source>
        <strain evidence="2">W106-1 / CGMCC3.15140</strain>
    </source>
</reference>
<dbReference type="InParanoid" id="W3WQ50"/>
<keyword evidence="2" id="KW-1185">Reference proteome</keyword>